<dbReference type="InterPro" id="IPR029044">
    <property type="entry name" value="Nucleotide-diphossugar_trans"/>
</dbReference>
<dbReference type="GO" id="GO:0000136">
    <property type="term" value="C:mannan polymerase complex"/>
    <property type="evidence" value="ECO:0007669"/>
    <property type="project" value="TreeGrafter"/>
</dbReference>
<dbReference type="PANTHER" id="PTHR31834:SF10">
    <property type="entry name" value="TRANSFERASE, PUTATIVE (AFU_ORTHOLOGUE AFUA_8G02040)-RELATED"/>
    <property type="match status" value="1"/>
</dbReference>
<protein>
    <recommendedName>
        <fullName evidence="5">Glycosyltransferase family 32 protein</fullName>
    </recommendedName>
</protein>
<evidence type="ECO:0000313" key="4">
    <source>
        <dbReference type="Proteomes" id="UP000193642"/>
    </source>
</evidence>
<proteinExistence type="inferred from homology"/>
<dbReference type="InterPro" id="IPR007577">
    <property type="entry name" value="GlycoTrfase_DXD_sugar-bd_CS"/>
</dbReference>
<evidence type="ECO:0000256" key="2">
    <source>
        <dbReference type="SAM" id="Phobius"/>
    </source>
</evidence>
<feature type="transmembrane region" description="Helical" evidence="2">
    <location>
        <begin position="18"/>
        <end position="36"/>
    </location>
</feature>
<evidence type="ECO:0008006" key="5">
    <source>
        <dbReference type="Google" id="ProtNLM"/>
    </source>
</evidence>
<keyword evidence="4" id="KW-1185">Reference proteome</keyword>
<name>A0A1Y2CVP6_9FUNG</name>
<dbReference type="SUPFAM" id="SSF53448">
    <property type="entry name" value="Nucleotide-diphospho-sugar transferases"/>
    <property type="match status" value="1"/>
</dbReference>
<dbReference type="Proteomes" id="UP000193642">
    <property type="component" value="Unassembled WGS sequence"/>
</dbReference>
<dbReference type="STRING" id="329046.A0A1Y2CVP6"/>
<sequence length="389" mass="45705">MVVFRPNLKPHFRRHQRVYFLLLGTIFTIIWLFLVPEAKLYNAANKMTQAEVDRIWAQWRKTGMDVIFQNQFKVNPNRLVAATKEYEARYWSTPEGMDAVKIPKYEGFVSLYKFSDCIRVQADHQTYKTKDRTRIESSRLAHMDTWITMNPGFNYTVWTDDEMWRFVRDNYGTRVQLAYKKLPMVVQKADFFRYLVVNKYGGYYTDTDTRCARNLNWWRIDHEKEEVQFIVGVEWYVPPPDFPHVPISVTQWAFASVPNHPILQLMIETVTNTVLSGPAKDLSDTSKVVEITGPVQWTRVIRAFMESRGGSLEAIGKGESVFYGAEEGVLILPPIAFSPGTFEPNITKRDERTVLYHEFAGNKGWKKVRIGNWWNRWIQQERNVDEMEE</sequence>
<dbReference type="OrthoDB" id="409543at2759"/>
<comment type="caution">
    <text evidence="3">The sequence shown here is derived from an EMBL/GenBank/DDBJ whole genome shotgun (WGS) entry which is preliminary data.</text>
</comment>
<comment type="similarity">
    <text evidence="1">Belongs to the glycosyltransferase 32 family.</text>
</comment>
<dbReference type="GO" id="GO:0006487">
    <property type="term" value="P:protein N-linked glycosylation"/>
    <property type="evidence" value="ECO:0007669"/>
    <property type="project" value="TreeGrafter"/>
</dbReference>
<dbReference type="PANTHER" id="PTHR31834">
    <property type="entry name" value="INITIATION-SPECIFIC ALPHA-1,6-MANNOSYLTRANSFERASE"/>
    <property type="match status" value="1"/>
</dbReference>
<dbReference type="GO" id="GO:0000009">
    <property type="term" value="F:alpha-1,6-mannosyltransferase activity"/>
    <property type="evidence" value="ECO:0007669"/>
    <property type="project" value="InterPro"/>
</dbReference>
<keyword evidence="2" id="KW-0812">Transmembrane</keyword>
<keyword evidence="2" id="KW-0472">Membrane</keyword>
<keyword evidence="2" id="KW-1133">Transmembrane helix</keyword>
<dbReference type="EMBL" id="MCGO01000006">
    <property type="protein sequence ID" value="ORY50956.1"/>
    <property type="molecule type" value="Genomic_DNA"/>
</dbReference>
<accession>A0A1Y2CVP6</accession>
<reference evidence="3 4" key="1">
    <citation type="submission" date="2016-07" db="EMBL/GenBank/DDBJ databases">
        <title>Pervasive Adenine N6-methylation of Active Genes in Fungi.</title>
        <authorList>
            <consortium name="DOE Joint Genome Institute"/>
            <person name="Mondo S.J."/>
            <person name="Dannebaum R.O."/>
            <person name="Kuo R.C."/>
            <person name="Labutti K."/>
            <person name="Haridas S."/>
            <person name="Kuo A."/>
            <person name="Salamov A."/>
            <person name="Ahrendt S.R."/>
            <person name="Lipzen A."/>
            <person name="Sullivan W."/>
            <person name="Andreopoulos W.B."/>
            <person name="Clum A."/>
            <person name="Lindquist E."/>
            <person name="Daum C."/>
            <person name="Ramamoorthy G.K."/>
            <person name="Gryganskyi A."/>
            <person name="Culley D."/>
            <person name="Magnuson J.K."/>
            <person name="James T.Y."/>
            <person name="O'Malley M.A."/>
            <person name="Stajich J.E."/>
            <person name="Spatafora J.W."/>
            <person name="Visel A."/>
            <person name="Grigoriev I.V."/>
        </authorList>
    </citation>
    <scope>NUCLEOTIDE SEQUENCE [LARGE SCALE GENOMIC DNA]</scope>
    <source>
        <strain evidence="3 4">JEL800</strain>
    </source>
</reference>
<dbReference type="Gene3D" id="3.90.550.20">
    <property type="match status" value="1"/>
</dbReference>
<evidence type="ECO:0000256" key="1">
    <source>
        <dbReference type="ARBA" id="ARBA00009003"/>
    </source>
</evidence>
<dbReference type="Pfam" id="PF04488">
    <property type="entry name" value="Gly_transf_sug"/>
    <property type="match status" value="1"/>
</dbReference>
<gene>
    <name evidence="3" type="ORF">BCR33DRAFT_712912</name>
</gene>
<dbReference type="InterPro" id="IPR039367">
    <property type="entry name" value="Och1-like"/>
</dbReference>
<organism evidence="3 4">
    <name type="scientific">Rhizoclosmatium globosum</name>
    <dbReference type="NCBI Taxonomy" id="329046"/>
    <lineage>
        <taxon>Eukaryota</taxon>
        <taxon>Fungi</taxon>
        <taxon>Fungi incertae sedis</taxon>
        <taxon>Chytridiomycota</taxon>
        <taxon>Chytridiomycota incertae sedis</taxon>
        <taxon>Chytridiomycetes</taxon>
        <taxon>Chytridiales</taxon>
        <taxon>Chytriomycetaceae</taxon>
        <taxon>Rhizoclosmatium</taxon>
    </lineage>
</organism>
<dbReference type="AlphaFoldDB" id="A0A1Y2CVP6"/>
<evidence type="ECO:0000313" key="3">
    <source>
        <dbReference type="EMBL" id="ORY50956.1"/>
    </source>
</evidence>